<keyword evidence="4" id="KW-0156">Chromatin regulator</keyword>
<keyword evidence="2" id="KW-0853">WD repeat</keyword>
<keyword evidence="3" id="KW-0677">Repeat</keyword>
<evidence type="ECO:0000313" key="8">
    <source>
        <dbReference type="Proteomes" id="UP000815325"/>
    </source>
</evidence>
<evidence type="ECO:0000259" key="6">
    <source>
        <dbReference type="Pfam" id="PF07569"/>
    </source>
</evidence>
<proteinExistence type="predicted"/>
<evidence type="ECO:0000256" key="5">
    <source>
        <dbReference type="ARBA" id="ARBA00023242"/>
    </source>
</evidence>
<dbReference type="Proteomes" id="UP000815325">
    <property type="component" value="Unassembled WGS sequence"/>
</dbReference>
<comment type="caution">
    <text evidence="7">The sequence shown here is derived from an EMBL/GenBank/DDBJ whole genome shotgun (WGS) entry which is preliminary data.</text>
</comment>
<gene>
    <name evidence="7" type="ORF">DUNSADRAFT_9830</name>
</gene>
<sequence>MESNGCGPTAVSFAYVCLHSCCRVCYEKSTVIAAAAVLNAGLTQTGIPLLIMQNHHAYSYNEGWACWMRVADDAFPASHFHSSFSSNQGILSSVQAAVAGARQPRDVLAAANQPPHIQNRATRAHLECNVASALVMQSQQEWRRWLQTYVRQLAGDEDEARLKEIINDLLGPMRWSPSSHGAASAHGKGWEPKIFDLDKRQILRYDVLREVSRVRSPSMQSLATQSLEALKEAEATVAASEADRKQREASAAFASAMPVSPASGLGTAELQMGGDGLQGGGFGSQLAL</sequence>
<feature type="domain" description="Protein HIRA-like C-terminal" evidence="6">
    <location>
        <begin position="33"/>
        <end position="169"/>
    </location>
</feature>
<dbReference type="InterPro" id="IPR011494">
    <property type="entry name" value="HIRA-like_C"/>
</dbReference>
<dbReference type="PANTHER" id="PTHR13831:SF0">
    <property type="entry name" value="PROTEIN HIRA"/>
    <property type="match status" value="1"/>
</dbReference>
<reference evidence="7" key="1">
    <citation type="submission" date="2017-08" db="EMBL/GenBank/DDBJ databases">
        <authorList>
            <person name="Polle J.E."/>
            <person name="Barry K."/>
            <person name="Cushman J."/>
            <person name="Schmutz J."/>
            <person name="Tran D."/>
            <person name="Hathwaick L.T."/>
            <person name="Yim W.C."/>
            <person name="Jenkins J."/>
            <person name="Mckie-Krisberg Z.M."/>
            <person name="Prochnik S."/>
            <person name="Lindquist E."/>
            <person name="Dockter R.B."/>
            <person name="Adam C."/>
            <person name="Molina H."/>
            <person name="Bunkerborg J."/>
            <person name="Jin E."/>
            <person name="Buchheim M."/>
            <person name="Magnuson J."/>
        </authorList>
    </citation>
    <scope>NUCLEOTIDE SEQUENCE</scope>
    <source>
        <strain evidence="7">CCAP 19/18</strain>
    </source>
</reference>
<evidence type="ECO:0000313" key="7">
    <source>
        <dbReference type="EMBL" id="KAF5833723.1"/>
    </source>
</evidence>
<dbReference type="InterPro" id="IPR031120">
    <property type="entry name" value="HIR1-like"/>
</dbReference>
<organism evidence="7 8">
    <name type="scientific">Dunaliella salina</name>
    <name type="common">Green alga</name>
    <name type="synonym">Protococcus salinus</name>
    <dbReference type="NCBI Taxonomy" id="3046"/>
    <lineage>
        <taxon>Eukaryota</taxon>
        <taxon>Viridiplantae</taxon>
        <taxon>Chlorophyta</taxon>
        <taxon>core chlorophytes</taxon>
        <taxon>Chlorophyceae</taxon>
        <taxon>CS clade</taxon>
        <taxon>Chlamydomonadales</taxon>
        <taxon>Dunaliellaceae</taxon>
        <taxon>Dunaliella</taxon>
    </lineage>
</organism>
<keyword evidence="8" id="KW-1185">Reference proteome</keyword>
<comment type="subcellular location">
    <subcellularLocation>
        <location evidence="1">Nucleus</location>
    </subcellularLocation>
</comment>
<dbReference type="PANTHER" id="PTHR13831">
    <property type="entry name" value="MEMBER OF THE HIR1 FAMILY OF WD-REPEAT PROTEINS"/>
    <property type="match status" value="1"/>
</dbReference>
<dbReference type="Pfam" id="PF07569">
    <property type="entry name" value="Hira"/>
    <property type="match status" value="1"/>
</dbReference>
<accession>A0ABQ7GGK1</accession>
<evidence type="ECO:0000256" key="1">
    <source>
        <dbReference type="ARBA" id="ARBA00004123"/>
    </source>
</evidence>
<dbReference type="EMBL" id="MU069794">
    <property type="protein sequence ID" value="KAF5833723.1"/>
    <property type="molecule type" value="Genomic_DNA"/>
</dbReference>
<protein>
    <submittedName>
        <fullName evidence="7">TUP1-like enhancer of split-domain-containing protein</fullName>
    </submittedName>
</protein>
<evidence type="ECO:0000256" key="3">
    <source>
        <dbReference type="ARBA" id="ARBA00022737"/>
    </source>
</evidence>
<name>A0ABQ7GGK1_DUNSA</name>
<keyword evidence="5" id="KW-0539">Nucleus</keyword>
<evidence type="ECO:0000256" key="2">
    <source>
        <dbReference type="ARBA" id="ARBA00022574"/>
    </source>
</evidence>
<evidence type="ECO:0000256" key="4">
    <source>
        <dbReference type="ARBA" id="ARBA00022853"/>
    </source>
</evidence>